<dbReference type="SUPFAM" id="SSF53335">
    <property type="entry name" value="S-adenosyl-L-methionine-dependent methyltransferases"/>
    <property type="match status" value="1"/>
</dbReference>
<evidence type="ECO:0000256" key="8">
    <source>
        <dbReference type="ARBA" id="ARBA00022741"/>
    </source>
</evidence>
<protein>
    <recommendedName>
        <fullName evidence="2">non-specific serine/threonine protein kinase</fullName>
        <ecNumber evidence="2">2.7.11.1</ecNumber>
    </recommendedName>
</protein>
<evidence type="ECO:0000256" key="4">
    <source>
        <dbReference type="ARBA" id="ARBA00022525"/>
    </source>
</evidence>
<dbReference type="OrthoDB" id="347657at2759"/>
<dbReference type="EC" id="2.7.11.1" evidence="2"/>
<organism evidence="14 15">
    <name type="scientific">Protea cynaroides</name>
    <dbReference type="NCBI Taxonomy" id="273540"/>
    <lineage>
        <taxon>Eukaryota</taxon>
        <taxon>Viridiplantae</taxon>
        <taxon>Streptophyta</taxon>
        <taxon>Embryophyta</taxon>
        <taxon>Tracheophyta</taxon>
        <taxon>Spermatophyta</taxon>
        <taxon>Magnoliopsida</taxon>
        <taxon>Proteales</taxon>
        <taxon>Proteaceae</taxon>
        <taxon>Protea</taxon>
    </lineage>
</organism>
<evidence type="ECO:0000256" key="11">
    <source>
        <dbReference type="ARBA" id="ARBA00023591"/>
    </source>
</evidence>
<evidence type="ECO:0000256" key="10">
    <source>
        <dbReference type="ARBA" id="ARBA00022840"/>
    </source>
</evidence>
<evidence type="ECO:0000256" key="1">
    <source>
        <dbReference type="ARBA" id="ARBA00004271"/>
    </source>
</evidence>
<dbReference type="Pfam" id="PF03492">
    <property type="entry name" value="Methyltransf_7"/>
    <property type="match status" value="1"/>
</dbReference>
<evidence type="ECO:0000256" key="2">
    <source>
        <dbReference type="ARBA" id="ARBA00012513"/>
    </source>
</evidence>
<evidence type="ECO:0000256" key="5">
    <source>
        <dbReference type="ARBA" id="ARBA00022527"/>
    </source>
</evidence>
<keyword evidence="4" id="KW-0964">Secreted</keyword>
<keyword evidence="5" id="KW-0723">Serine/threonine-protein kinase</keyword>
<evidence type="ECO:0000256" key="6">
    <source>
        <dbReference type="ARBA" id="ARBA00022679"/>
    </source>
</evidence>
<dbReference type="PANTHER" id="PTHR45637">
    <property type="entry name" value="FLIPPASE KINASE 1-RELATED"/>
    <property type="match status" value="1"/>
</dbReference>
<dbReference type="Gene3D" id="3.30.200.20">
    <property type="entry name" value="Phosphorylase Kinase, domain 1"/>
    <property type="match status" value="1"/>
</dbReference>
<dbReference type="GO" id="GO:0048046">
    <property type="term" value="C:apoplast"/>
    <property type="evidence" value="ECO:0007669"/>
    <property type="project" value="UniProtKB-SubCell"/>
</dbReference>
<evidence type="ECO:0000256" key="12">
    <source>
        <dbReference type="ARBA" id="ARBA00047899"/>
    </source>
</evidence>
<gene>
    <name evidence="14" type="ORF">NE237_024827</name>
</gene>
<keyword evidence="15" id="KW-1185">Reference proteome</keyword>
<sequence>MKVMDREALTCRKKLQRVDMDKEILGSLDHPFLPTLYTEFDASHYSHLIMELCLGGDLHAAQQREPGKEFSSSSAKFYGAKTLWALEYLHMIVASGVIRLNTIRFVLPCLGGDSAYSSFKSRSNFSDRPPTEMALFPQGQTIFGVPRESMQMCIYSKGNGRPTILRRDWAINLMADIVQAASKQDECTKCGAMVFAPNMTQMIDPSIALISAVQVMNLLKTLIVKTLKEQRDSVVETDSASHLKPYDENSHSPSQFCVEESEATKKKMMNNARLLPDLVLGSFHKRLFPTRYFDVFYSILSLHWLTWVTETVMRKISAAYNQGEVRLPLDLARNTESVDPRSFLLSRSNAGVFHHLSFFGFIIAAEVIKESWNAMLFAYIWVGKLETQCPGQSAWSFHQPFNGPPISIYDESGILERLSYQGKNQHRRCLHFQYLLKLRRNEKLLQSDRLENILNGSEVFKKYYPSNDEMQTPGSNVKFTIQ</sequence>
<dbReference type="Gene3D" id="3.40.50.150">
    <property type="entry name" value="Vaccinia Virus protein VP39"/>
    <property type="match status" value="1"/>
</dbReference>
<dbReference type="AlphaFoldDB" id="A0A9Q0H2Z8"/>
<name>A0A9Q0H2Z8_9MAGN</name>
<dbReference type="GO" id="GO:0005524">
    <property type="term" value="F:ATP binding"/>
    <property type="evidence" value="ECO:0007669"/>
    <property type="project" value="UniProtKB-KW"/>
</dbReference>
<accession>A0A9Q0H2Z8</accession>
<evidence type="ECO:0000256" key="3">
    <source>
        <dbReference type="ARBA" id="ARBA00022523"/>
    </source>
</evidence>
<dbReference type="Proteomes" id="UP001141806">
    <property type="component" value="Unassembled WGS sequence"/>
</dbReference>
<comment type="subcellular location">
    <subcellularLocation>
        <location evidence="1">Secreted</location>
        <location evidence="1">Extracellular space</location>
        <location evidence="1">Apoplast</location>
    </subcellularLocation>
</comment>
<keyword evidence="3" id="KW-0052">Apoplast</keyword>
<keyword evidence="8" id="KW-0547">Nucleotide-binding</keyword>
<comment type="caution">
    <text evidence="14">The sequence shown here is derived from an EMBL/GenBank/DDBJ whole genome shotgun (WGS) entry which is preliminary data.</text>
</comment>
<proteinExistence type="inferred from homology"/>
<dbReference type="GO" id="GO:0008168">
    <property type="term" value="F:methyltransferase activity"/>
    <property type="evidence" value="ECO:0007669"/>
    <property type="project" value="InterPro"/>
</dbReference>
<keyword evidence="9" id="KW-0418">Kinase</keyword>
<dbReference type="EMBL" id="JAMYWD010000010">
    <property type="protein sequence ID" value="KAJ4957716.1"/>
    <property type="molecule type" value="Genomic_DNA"/>
</dbReference>
<dbReference type="InterPro" id="IPR029063">
    <property type="entry name" value="SAM-dependent_MTases_sf"/>
</dbReference>
<evidence type="ECO:0000256" key="13">
    <source>
        <dbReference type="ARBA" id="ARBA00048679"/>
    </source>
</evidence>
<evidence type="ECO:0000313" key="14">
    <source>
        <dbReference type="EMBL" id="KAJ4957716.1"/>
    </source>
</evidence>
<dbReference type="InterPro" id="IPR006766">
    <property type="entry name" value="EXORDIUM-like"/>
</dbReference>
<evidence type="ECO:0000256" key="7">
    <source>
        <dbReference type="ARBA" id="ARBA00022729"/>
    </source>
</evidence>
<reference evidence="14" key="1">
    <citation type="journal article" date="2023" name="Plant J.">
        <title>The genome of the king protea, Protea cynaroides.</title>
        <authorList>
            <person name="Chang J."/>
            <person name="Duong T.A."/>
            <person name="Schoeman C."/>
            <person name="Ma X."/>
            <person name="Roodt D."/>
            <person name="Barker N."/>
            <person name="Li Z."/>
            <person name="Van de Peer Y."/>
            <person name="Mizrachi E."/>
        </authorList>
    </citation>
    <scope>NUCLEOTIDE SEQUENCE</scope>
    <source>
        <tissue evidence="14">Young leaves</tissue>
    </source>
</reference>
<keyword evidence="7" id="KW-0732">Signal</keyword>
<dbReference type="Pfam" id="PF04674">
    <property type="entry name" value="Phi_1"/>
    <property type="match status" value="1"/>
</dbReference>
<evidence type="ECO:0000256" key="9">
    <source>
        <dbReference type="ARBA" id="ARBA00022777"/>
    </source>
</evidence>
<comment type="catalytic activity">
    <reaction evidence="13">
        <text>L-seryl-[protein] + ATP = O-phospho-L-seryl-[protein] + ADP + H(+)</text>
        <dbReference type="Rhea" id="RHEA:17989"/>
        <dbReference type="Rhea" id="RHEA-COMP:9863"/>
        <dbReference type="Rhea" id="RHEA-COMP:11604"/>
        <dbReference type="ChEBI" id="CHEBI:15378"/>
        <dbReference type="ChEBI" id="CHEBI:29999"/>
        <dbReference type="ChEBI" id="CHEBI:30616"/>
        <dbReference type="ChEBI" id="CHEBI:83421"/>
        <dbReference type="ChEBI" id="CHEBI:456216"/>
        <dbReference type="EC" id="2.7.11.1"/>
    </reaction>
</comment>
<dbReference type="Gene3D" id="1.10.510.10">
    <property type="entry name" value="Transferase(Phosphotransferase) domain 1"/>
    <property type="match status" value="1"/>
</dbReference>
<keyword evidence="6" id="KW-0808">Transferase</keyword>
<dbReference type="InterPro" id="IPR005299">
    <property type="entry name" value="MeTrfase_7"/>
</dbReference>
<comment type="catalytic activity">
    <reaction evidence="12">
        <text>L-threonyl-[protein] + ATP = O-phospho-L-threonyl-[protein] + ADP + H(+)</text>
        <dbReference type="Rhea" id="RHEA:46608"/>
        <dbReference type="Rhea" id="RHEA-COMP:11060"/>
        <dbReference type="Rhea" id="RHEA-COMP:11605"/>
        <dbReference type="ChEBI" id="CHEBI:15378"/>
        <dbReference type="ChEBI" id="CHEBI:30013"/>
        <dbReference type="ChEBI" id="CHEBI:30616"/>
        <dbReference type="ChEBI" id="CHEBI:61977"/>
        <dbReference type="ChEBI" id="CHEBI:456216"/>
        <dbReference type="EC" id="2.7.11.1"/>
    </reaction>
</comment>
<dbReference type="GO" id="GO:0004674">
    <property type="term" value="F:protein serine/threonine kinase activity"/>
    <property type="evidence" value="ECO:0007669"/>
    <property type="project" value="UniProtKB-KW"/>
</dbReference>
<dbReference type="SUPFAM" id="SSF56112">
    <property type="entry name" value="Protein kinase-like (PK-like)"/>
    <property type="match status" value="1"/>
</dbReference>
<keyword evidence="10" id="KW-0067">ATP-binding</keyword>
<comment type="similarity">
    <text evidence="11">Belongs to the EXORDIUM family.</text>
</comment>
<evidence type="ECO:0000313" key="15">
    <source>
        <dbReference type="Proteomes" id="UP001141806"/>
    </source>
</evidence>
<dbReference type="InterPro" id="IPR011009">
    <property type="entry name" value="Kinase-like_dom_sf"/>
</dbReference>